<dbReference type="OMA" id="TYNQQGR"/>
<gene>
    <name evidence="3" type="ORF">ASPCAL04217</name>
</gene>
<dbReference type="InterPro" id="IPR027417">
    <property type="entry name" value="P-loop_NTPase"/>
</dbReference>
<proteinExistence type="predicted"/>
<organism evidence="3 4">
    <name type="scientific">Aspergillus calidoustus</name>
    <dbReference type="NCBI Taxonomy" id="454130"/>
    <lineage>
        <taxon>Eukaryota</taxon>
        <taxon>Fungi</taxon>
        <taxon>Dikarya</taxon>
        <taxon>Ascomycota</taxon>
        <taxon>Pezizomycotina</taxon>
        <taxon>Eurotiomycetes</taxon>
        <taxon>Eurotiomycetidae</taxon>
        <taxon>Eurotiales</taxon>
        <taxon>Aspergillaceae</taxon>
        <taxon>Aspergillus</taxon>
        <taxon>Aspergillus subgen. Nidulantes</taxon>
    </lineage>
</organism>
<dbReference type="InterPro" id="IPR011990">
    <property type="entry name" value="TPR-like_helical_dom_sf"/>
</dbReference>
<dbReference type="EMBL" id="CDMC01000003">
    <property type="protein sequence ID" value="CEL03059.1"/>
    <property type="molecule type" value="Genomic_DNA"/>
</dbReference>
<dbReference type="PANTHER" id="PTHR46082">
    <property type="entry name" value="ATP/GTP-BINDING PROTEIN-RELATED"/>
    <property type="match status" value="1"/>
</dbReference>
<dbReference type="Pfam" id="PF13374">
    <property type="entry name" value="TPR_10"/>
    <property type="match status" value="6"/>
</dbReference>
<name>A0A0U5FUQ1_ASPCI</name>
<dbReference type="STRING" id="454130.A0A0U5FUQ1"/>
<feature type="region of interest" description="Disordered" evidence="1">
    <location>
        <begin position="693"/>
        <end position="713"/>
    </location>
</feature>
<dbReference type="SUPFAM" id="SSF48452">
    <property type="entry name" value="TPR-like"/>
    <property type="match status" value="2"/>
</dbReference>
<dbReference type="Proteomes" id="UP000054771">
    <property type="component" value="Unassembled WGS sequence"/>
</dbReference>
<evidence type="ECO:0000259" key="2">
    <source>
        <dbReference type="Pfam" id="PF25000"/>
    </source>
</evidence>
<feature type="domain" description="DUF7779" evidence="2">
    <location>
        <begin position="159"/>
        <end position="238"/>
    </location>
</feature>
<dbReference type="PANTHER" id="PTHR46082:SF11">
    <property type="entry name" value="AAA+ ATPASE DOMAIN-CONTAINING PROTEIN-RELATED"/>
    <property type="match status" value="1"/>
</dbReference>
<reference evidence="4" key="1">
    <citation type="journal article" date="2016" name="Genome Announc.">
        <title>Draft genome sequences of fungus Aspergillus calidoustus.</title>
        <authorList>
            <person name="Horn F."/>
            <person name="Linde J."/>
            <person name="Mattern D.J."/>
            <person name="Walther G."/>
            <person name="Guthke R."/>
            <person name="Scherlach K."/>
            <person name="Martin K."/>
            <person name="Brakhage A.A."/>
            <person name="Petzke L."/>
            <person name="Valiante V."/>
        </authorList>
    </citation>
    <scope>NUCLEOTIDE SEQUENCE [LARGE SCALE GENOMIC DNA]</scope>
    <source>
        <strain evidence="4">SF006504</strain>
    </source>
</reference>
<evidence type="ECO:0000313" key="4">
    <source>
        <dbReference type="Proteomes" id="UP000054771"/>
    </source>
</evidence>
<accession>A0A0U5FUQ1</accession>
<dbReference type="OrthoDB" id="1658288at2759"/>
<keyword evidence="4" id="KW-1185">Reference proteome</keyword>
<evidence type="ECO:0000313" key="3">
    <source>
        <dbReference type="EMBL" id="CEL03059.1"/>
    </source>
</evidence>
<dbReference type="InterPro" id="IPR056681">
    <property type="entry name" value="DUF7779"/>
</dbReference>
<dbReference type="Pfam" id="PF25000">
    <property type="entry name" value="DUF7779"/>
    <property type="match status" value="1"/>
</dbReference>
<dbReference type="SUPFAM" id="SSF52540">
    <property type="entry name" value="P-loop containing nucleoside triphosphate hydrolases"/>
    <property type="match status" value="1"/>
</dbReference>
<dbReference type="PRINTS" id="PR00381">
    <property type="entry name" value="KINESINLIGHT"/>
</dbReference>
<dbReference type="AlphaFoldDB" id="A0A0U5FUQ1"/>
<dbReference type="Gene3D" id="1.25.40.10">
    <property type="entry name" value="Tetratricopeptide repeat domain"/>
    <property type="match status" value="2"/>
</dbReference>
<sequence>MLYPSQGTSTTLDALCRSGRGGLAAYIPESPRGSVLVTTRNKQVAVRLTKNQSIIELRRMNKIEADELLRTTLDGIEQEADNRQGSPLAARLEYLPLALVQAAAYIRMNSMSVDRYLELLDNSEDSLVELLNKNFDAVGRDPDTPHAVAATWMLSFQKIEQQSPLAGEVLSLLCFFDRQAIPMEFVYHCQQQQQDRGYQTAIRVEEAVGLLKAFSFITSETDPNRLAVHRLVQLVTRRWLVHRGTAARFAQLALRTVSDLYPYGSYETRVLCSAYLPHAFAVLRFVEEANARSNVSRSGIGSWLVERFTVATSRIASLSVRLAPLISRGLEEKLAQTWAAIPREWRDESSTTQSTLCHNAAGFCLYQGRFGDAEALQLQALKLRREILGEENLSTLDSQSNLASTYARQGRWAEAAALLQQLIAVEHRVLGAEDPSTLTSMDNLASAYWNLGQWSMAEDLNMQVVAIRKRVLGEEHLETLTSMANLASIYWDQGRCGEAEALEVQVMETRRRILGDVHPSTLTSMANLASTYWSQGRCEDAEALEVRVVEVRKKVLGAEHPDTLTSMANLATTYSDQERWKEAEELEAQVLETRKKTLGDQHPSTLTSMANLASTYWEQGWWAEAEQLEKYVFKTRKLVLGEIHPDTLTSMANLSQTWRSQGRFKEATGLMRECFGLRKQLLGADHADTQSCSASLSDWQGDSDVTAQDLTDS</sequence>
<dbReference type="InterPro" id="IPR053137">
    <property type="entry name" value="NLR-like"/>
</dbReference>
<dbReference type="Pfam" id="PF13424">
    <property type="entry name" value="TPR_12"/>
    <property type="match status" value="1"/>
</dbReference>
<evidence type="ECO:0000256" key="1">
    <source>
        <dbReference type="SAM" id="MobiDB-lite"/>
    </source>
</evidence>
<protein>
    <submittedName>
        <fullName evidence="3">Putative G. violaceus kinesin</fullName>
    </submittedName>
</protein>